<dbReference type="InterPro" id="IPR036046">
    <property type="entry name" value="Acylphosphatase-like_dom_sf"/>
</dbReference>
<keyword evidence="6" id="KW-0862">Zinc</keyword>
<dbReference type="GO" id="GO:0003998">
    <property type="term" value="F:acylphosphatase activity"/>
    <property type="evidence" value="ECO:0007669"/>
    <property type="project" value="UniProtKB-EC"/>
</dbReference>
<dbReference type="KEGG" id="sinu:IMZ28_06660"/>
<dbReference type="Pfam" id="PF00708">
    <property type="entry name" value="Acylphosphatase"/>
    <property type="match status" value="1"/>
</dbReference>
<dbReference type="RefSeq" id="WP_197547816.1">
    <property type="nucleotide sequence ID" value="NZ_CP063164.1"/>
</dbReference>
<dbReference type="Gene3D" id="3.90.870.50">
    <property type="match status" value="1"/>
</dbReference>
<dbReference type="InterPro" id="IPR004421">
    <property type="entry name" value="Carbamoyltransferase_HypF"/>
</dbReference>
<dbReference type="EMBL" id="CP063164">
    <property type="protein sequence ID" value="QOR61143.1"/>
    <property type="molecule type" value="Genomic_DNA"/>
</dbReference>
<dbReference type="Pfam" id="PF22521">
    <property type="entry name" value="HypF_C_2"/>
    <property type="match status" value="1"/>
</dbReference>
<evidence type="ECO:0000313" key="12">
    <source>
        <dbReference type="EMBL" id="QOR61143.1"/>
    </source>
</evidence>
<name>A0A7M1S0Y4_9BACT</name>
<dbReference type="PANTHER" id="PTHR42959">
    <property type="entry name" value="CARBAMOYLTRANSFERASE"/>
    <property type="match status" value="1"/>
</dbReference>
<dbReference type="SUPFAM" id="SSF54975">
    <property type="entry name" value="Acylphosphatase/BLUF domain-like"/>
    <property type="match status" value="1"/>
</dbReference>
<dbReference type="PANTHER" id="PTHR42959:SF1">
    <property type="entry name" value="CARBAMOYLTRANSFERASE HYPF"/>
    <property type="match status" value="1"/>
</dbReference>
<keyword evidence="5" id="KW-0863">Zinc-finger</keyword>
<evidence type="ECO:0000256" key="7">
    <source>
        <dbReference type="ARBA" id="ARBA00048220"/>
    </source>
</evidence>
<dbReference type="EC" id="6.2.-.-" evidence="8"/>
<dbReference type="GO" id="GO:0016874">
    <property type="term" value="F:ligase activity"/>
    <property type="evidence" value="ECO:0007669"/>
    <property type="project" value="UniProtKB-UniRule"/>
</dbReference>
<accession>A0A7M1S0Y4</accession>
<comment type="catalytic activity">
    <reaction evidence="9">
        <text>an acyl phosphate + H2O = a carboxylate + phosphate + H(+)</text>
        <dbReference type="Rhea" id="RHEA:14965"/>
        <dbReference type="ChEBI" id="CHEBI:15377"/>
        <dbReference type="ChEBI" id="CHEBI:15378"/>
        <dbReference type="ChEBI" id="CHEBI:29067"/>
        <dbReference type="ChEBI" id="CHEBI:43474"/>
        <dbReference type="ChEBI" id="CHEBI:59918"/>
        <dbReference type="EC" id="3.6.1.7"/>
    </reaction>
</comment>
<evidence type="ECO:0000256" key="3">
    <source>
        <dbReference type="ARBA" id="ARBA00022598"/>
    </source>
</evidence>
<feature type="active site" evidence="9">
    <location>
        <position position="18"/>
    </location>
</feature>
<dbReference type="Gene3D" id="3.30.420.40">
    <property type="match status" value="1"/>
</dbReference>
<dbReference type="InterPro" id="IPR051060">
    <property type="entry name" value="Carbamoyltrans_HypF-like"/>
</dbReference>
<dbReference type="UniPathway" id="UPA00335"/>
<dbReference type="InterPro" id="IPR041440">
    <property type="entry name" value="HypF_C"/>
</dbReference>
<dbReference type="GO" id="GO:0016743">
    <property type="term" value="F:carboxyl- or carbamoyltransferase activity"/>
    <property type="evidence" value="ECO:0007669"/>
    <property type="project" value="UniProtKB-UniRule"/>
</dbReference>
<sequence>MQTYKIEIEGTVQGVGFRPFVYKLATQYALKGTVLNGTKGVEITLEATSAQLEIFLQALQKELPPLASIDTITVKQTEDHSFDGFTIISTDDEGEKTVRIPPDVSICQACEEELFDPSNRRYGYPFITCTHCGVRYSIIYDLPYDRKNTSMKFFEMCEVCEAEYTNPLDRRYHAQPIGCWECGPSLSLRDKSEELRVKSDALVDTAAQLLSEGKIVAVKGVGGYHLMCDATNEAAVQMLRDRKHRPTKPFAVMVRDIKMAGELAVISQMEEELLVSKERPIVLVRKKGNHEGLPLQVAPNISRIGLFLPYTPLHLLLLERFKRPLVATSANVTDEPICTNRDSLEKLKDVYDYILDHNRCIVNGCDDSVLMVVKQQQIILRRARGYAPASITLPFRLKNHTLAMGANQKSTVAIGFEDKAILSPHIGDLDSIGSVEYYKKNIETLERIYDFKPQIIIHDKHPNYESTKVAKTLAVGSEQIAVKEVQHHYAHILGVMAEKQLRGKVFGVAFDGTGYGDDGNLWGGEFMVCDYEGFERVAHLNYFKLLGGAKAIREPRRVALSLLFEEYGKEAVNLDNPTVISFGRSELQTYYVAWEKGLNAPLSSSMGRLFDAVASLLGVCHIMSFEGESGMLLEELYDSSISGVYTFGYEKGRIDVLPMIREILKEENTAVAVSRFFNTLIEMITVVYEGYHDLPLVCSGGVFQNRVLLKLLLNRFPNALLPNAFPPNDGGIALGQLMAGSRT</sequence>
<dbReference type="GO" id="GO:0003725">
    <property type="term" value="F:double-stranded RNA binding"/>
    <property type="evidence" value="ECO:0007669"/>
    <property type="project" value="InterPro"/>
</dbReference>
<keyword evidence="13" id="KW-1185">Reference proteome</keyword>
<dbReference type="InterPro" id="IPR017945">
    <property type="entry name" value="DHBP_synth_RibB-like_a/b_dom"/>
</dbReference>
<dbReference type="AlphaFoldDB" id="A0A7M1S0Y4"/>
<evidence type="ECO:0000256" key="1">
    <source>
        <dbReference type="ARBA" id="ARBA00004711"/>
    </source>
</evidence>
<evidence type="ECO:0000256" key="6">
    <source>
        <dbReference type="ARBA" id="ARBA00022833"/>
    </source>
</evidence>
<comment type="pathway">
    <text evidence="1">Protein modification; [NiFe] hydrogenase maturation.</text>
</comment>
<keyword evidence="4" id="KW-0479">Metal-binding</keyword>
<evidence type="ECO:0000259" key="10">
    <source>
        <dbReference type="PROSITE" id="PS51160"/>
    </source>
</evidence>
<keyword evidence="9" id="KW-0378">Hydrolase</keyword>
<evidence type="ECO:0000256" key="2">
    <source>
        <dbReference type="ARBA" id="ARBA00008097"/>
    </source>
</evidence>
<dbReference type="InterPro" id="IPR011125">
    <property type="entry name" value="Znf_HypF"/>
</dbReference>
<comment type="catalytic activity">
    <reaction evidence="7">
        <text>C-terminal L-cysteinyl-[HypE protein] + carbamoyl phosphate + ATP + H2O = C-terminal S-carboxamide-L-cysteinyl-[HypE protein] + AMP + phosphate + diphosphate + H(+)</text>
        <dbReference type="Rhea" id="RHEA:55636"/>
        <dbReference type="Rhea" id="RHEA-COMP:14247"/>
        <dbReference type="Rhea" id="RHEA-COMP:14392"/>
        <dbReference type="ChEBI" id="CHEBI:15377"/>
        <dbReference type="ChEBI" id="CHEBI:15378"/>
        <dbReference type="ChEBI" id="CHEBI:30616"/>
        <dbReference type="ChEBI" id="CHEBI:33019"/>
        <dbReference type="ChEBI" id="CHEBI:43474"/>
        <dbReference type="ChEBI" id="CHEBI:58228"/>
        <dbReference type="ChEBI" id="CHEBI:76913"/>
        <dbReference type="ChEBI" id="CHEBI:139126"/>
        <dbReference type="ChEBI" id="CHEBI:456215"/>
    </reaction>
</comment>
<dbReference type="InterPro" id="IPR055128">
    <property type="entry name" value="HypF_C_2"/>
</dbReference>
<gene>
    <name evidence="12" type="primary">hypF</name>
    <name evidence="12" type="ORF">IMZ28_06660</name>
</gene>
<evidence type="ECO:0000256" key="8">
    <source>
        <dbReference type="PIRNR" id="PIRNR006256"/>
    </source>
</evidence>
<dbReference type="InterPro" id="IPR001792">
    <property type="entry name" value="Acylphosphatase-like_dom"/>
</dbReference>
<feature type="active site" evidence="9">
    <location>
        <position position="36"/>
    </location>
</feature>
<evidence type="ECO:0000256" key="9">
    <source>
        <dbReference type="PROSITE-ProRule" id="PRU00520"/>
    </source>
</evidence>
<dbReference type="GO" id="GO:0051604">
    <property type="term" value="P:protein maturation"/>
    <property type="evidence" value="ECO:0007669"/>
    <property type="project" value="TreeGrafter"/>
</dbReference>
<dbReference type="Pfam" id="PF07503">
    <property type="entry name" value="zf-HYPF"/>
    <property type="match status" value="2"/>
</dbReference>
<feature type="domain" description="YrdC-like" evidence="11">
    <location>
        <begin position="200"/>
        <end position="385"/>
    </location>
</feature>
<dbReference type="Gene3D" id="3.30.420.360">
    <property type="match status" value="1"/>
</dbReference>
<comment type="similarity">
    <text evidence="2 8">Belongs to the carbamoyltransferase HypF family.</text>
</comment>
<dbReference type="InterPro" id="IPR006070">
    <property type="entry name" value="Sua5-like_dom"/>
</dbReference>
<evidence type="ECO:0000313" key="13">
    <source>
        <dbReference type="Proteomes" id="UP000595074"/>
    </source>
</evidence>
<dbReference type="NCBIfam" id="TIGR00143">
    <property type="entry name" value="hypF"/>
    <property type="match status" value="1"/>
</dbReference>
<keyword evidence="3" id="KW-0436">Ligase</keyword>
<dbReference type="Gene3D" id="3.30.110.120">
    <property type="match status" value="1"/>
</dbReference>
<dbReference type="Pfam" id="PF17788">
    <property type="entry name" value="HypF_C"/>
    <property type="match status" value="1"/>
</dbReference>
<evidence type="ECO:0000256" key="5">
    <source>
        <dbReference type="ARBA" id="ARBA00022771"/>
    </source>
</evidence>
<dbReference type="GO" id="GO:0008270">
    <property type="term" value="F:zinc ion binding"/>
    <property type="evidence" value="ECO:0007669"/>
    <property type="project" value="UniProtKB-KW"/>
</dbReference>
<evidence type="ECO:0000256" key="4">
    <source>
        <dbReference type="ARBA" id="ARBA00022723"/>
    </source>
</evidence>
<dbReference type="PROSITE" id="PS51163">
    <property type="entry name" value="YRDC"/>
    <property type="match status" value="1"/>
</dbReference>
<reference evidence="12 13" key="1">
    <citation type="submission" date="2020-10" db="EMBL/GenBank/DDBJ databases">
        <title>The genome of sulfurovum sp.</title>
        <authorList>
            <person name="Xie S."/>
            <person name="Shao Z."/>
            <person name="Jiang L."/>
        </authorList>
    </citation>
    <scope>NUCLEOTIDE SEQUENCE [LARGE SCALE GENOMIC DNA]</scope>
    <source>
        <strain evidence="12 13">ST-419</strain>
    </source>
</reference>
<keyword evidence="12" id="KW-0808">Transferase</keyword>
<feature type="domain" description="Acylphosphatase-like" evidence="10">
    <location>
        <begin position="3"/>
        <end position="89"/>
    </location>
</feature>
<dbReference type="PIRSF" id="PIRSF006256">
    <property type="entry name" value="CMPcnvr_hdrg_mat"/>
    <property type="match status" value="1"/>
</dbReference>
<dbReference type="Pfam" id="PF01300">
    <property type="entry name" value="Sua5_yciO_yrdC"/>
    <property type="match status" value="1"/>
</dbReference>
<evidence type="ECO:0000259" key="11">
    <source>
        <dbReference type="PROSITE" id="PS51163"/>
    </source>
</evidence>
<dbReference type="InterPro" id="IPR017968">
    <property type="entry name" value="Acylphosphatase_CS"/>
</dbReference>
<dbReference type="Proteomes" id="UP000595074">
    <property type="component" value="Chromosome"/>
</dbReference>
<dbReference type="PROSITE" id="PS51160">
    <property type="entry name" value="ACYLPHOSPHATASE_3"/>
    <property type="match status" value="1"/>
</dbReference>
<protein>
    <recommendedName>
        <fullName evidence="8">Carbamoyltransferase</fullName>
        <ecNumber evidence="8">6.2.-.-</ecNumber>
    </recommendedName>
</protein>
<proteinExistence type="inferred from homology"/>
<dbReference type="PROSITE" id="PS00150">
    <property type="entry name" value="ACYLPHOSPHATASE_1"/>
    <property type="match status" value="1"/>
</dbReference>
<dbReference type="SUPFAM" id="SSF55821">
    <property type="entry name" value="YrdC/RibB"/>
    <property type="match status" value="1"/>
</dbReference>
<organism evidence="12 13">
    <name type="scientific">Sulfurovum indicum</name>
    <dbReference type="NCBI Taxonomy" id="2779528"/>
    <lineage>
        <taxon>Bacteria</taxon>
        <taxon>Pseudomonadati</taxon>
        <taxon>Campylobacterota</taxon>
        <taxon>Epsilonproteobacteria</taxon>
        <taxon>Campylobacterales</taxon>
        <taxon>Sulfurovaceae</taxon>
        <taxon>Sulfurovum</taxon>
    </lineage>
</organism>